<keyword evidence="9 10" id="KW-0472">Membrane</keyword>
<comment type="caution">
    <text evidence="12">The sequence shown here is derived from an EMBL/GenBank/DDBJ whole genome shotgun (WGS) entry which is preliminary data.</text>
</comment>
<organism evidence="12 13">
    <name type="scientific">Oceanidesulfovibrio indonesiensis</name>
    <dbReference type="NCBI Taxonomy" id="54767"/>
    <lineage>
        <taxon>Bacteria</taxon>
        <taxon>Pseudomonadati</taxon>
        <taxon>Thermodesulfobacteriota</taxon>
        <taxon>Desulfovibrionia</taxon>
        <taxon>Desulfovibrionales</taxon>
        <taxon>Desulfovibrionaceae</taxon>
        <taxon>Oceanidesulfovibrio</taxon>
    </lineage>
</organism>
<keyword evidence="5 10" id="KW-0145">Chemotaxis</keyword>
<keyword evidence="7 10" id="KW-0283">Flagellar rotation</keyword>
<keyword evidence="8 10" id="KW-1133">Transmembrane helix</keyword>
<keyword evidence="12" id="KW-0969">Cilium</keyword>
<evidence type="ECO:0000256" key="9">
    <source>
        <dbReference type="ARBA" id="ARBA00023136"/>
    </source>
</evidence>
<evidence type="ECO:0000256" key="4">
    <source>
        <dbReference type="ARBA" id="ARBA00022475"/>
    </source>
</evidence>
<evidence type="ECO:0000256" key="2">
    <source>
        <dbReference type="ARBA" id="ARBA00004162"/>
    </source>
</evidence>
<comment type="subcellular location">
    <subcellularLocation>
        <location evidence="2">Cell membrane</location>
        <topology evidence="2">Single-pass membrane protein</topology>
    </subcellularLocation>
</comment>
<gene>
    <name evidence="12" type="ORF">DPQ33_11720</name>
</gene>
<keyword evidence="13" id="KW-1185">Reference proteome</keyword>
<evidence type="ECO:0000256" key="1">
    <source>
        <dbReference type="ARBA" id="ARBA00002254"/>
    </source>
</evidence>
<evidence type="ECO:0000256" key="6">
    <source>
        <dbReference type="ARBA" id="ARBA00022692"/>
    </source>
</evidence>
<evidence type="ECO:0000256" key="8">
    <source>
        <dbReference type="ARBA" id="ARBA00022989"/>
    </source>
</evidence>
<dbReference type="Pfam" id="PF03748">
    <property type="entry name" value="FliL"/>
    <property type="match status" value="1"/>
</dbReference>
<evidence type="ECO:0000256" key="10">
    <source>
        <dbReference type="RuleBase" id="RU364125"/>
    </source>
</evidence>
<feature type="region of interest" description="Disordered" evidence="11">
    <location>
        <begin position="47"/>
        <end position="66"/>
    </location>
</feature>
<reference evidence="12 13" key="1">
    <citation type="submission" date="2018-06" db="EMBL/GenBank/DDBJ databases">
        <title>Complete genome of Desulfovibrio indonesiensis P37SLT.</title>
        <authorList>
            <person name="Crispim J.S."/>
            <person name="Vidigal P.M.P."/>
            <person name="Silva L.C.F."/>
            <person name="Laguardia C.N."/>
            <person name="Araujo L.C."/>
            <person name="Dias R.S."/>
            <person name="Sousa M.P."/>
            <person name="Paula S.O."/>
            <person name="Silva C."/>
        </authorList>
    </citation>
    <scope>NUCLEOTIDE SEQUENCE [LARGE SCALE GENOMIC DNA]</scope>
    <source>
        <strain evidence="12 13">P37SLT</strain>
    </source>
</reference>
<dbReference type="OrthoDB" id="9799777at2"/>
<protein>
    <recommendedName>
        <fullName evidence="10">Flagellar protein FliL</fullName>
    </recommendedName>
</protein>
<feature type="transmembrane region" description="Helical" evidence="10">
    <location>
        <begin position="16"/>
        <end position="34"/>
    </location>
</feature>
<feature type="compositionally biased region" description="Low complexity" evidence="11">
    <location>
        <begin position="47"/>
        <end position="56"/>
    </location>
</feature>
<evidence type="ECO:0000313" key="13">
    <source>
        <dbReference type="Proteomes" id="UP000448292"/>
    </source>
</evidence>
<evidence type="ECO:0000256" key="11">
    <source>
        <dbReference type="SAM" id="MobiDB-lite"/>
    </source>
</evidence>
<dbReference type="InterPro" id="IPR005503">
    <property type="entry name" value="FliL"/>
</dbReference>
<dbReference type="GO" id="GO:0006935">
    <property type="term" value="P:chemotaxis"/>
    <property type="evidence" value="ECO:0007669"/>
    <property type="project" value="UniProtKB-KW"/>
</dbReference>
<dbReference type="GO" id="GO:0071978">
    <property type="term" value="P:bacterial-type flagellum-dependent swarming motility"/>
    <property type="evidence" value="ECO:0007669"/>
    <property type="project" value="TreeGrafter"/>
</dbReference>
<name>A0A7M3MEC2_9BACT</name>
<comment type="similarity">
    <text evidence="3 10">Belongs to the FliL family.</text>
</comment>
<dbReference type="GO" id="GO:0009425">
    <property type="term" value="C:bacterial-type flagellum basal body"/>
    <property type="evidence" value="ECO:0007669"/>
    <property type="project" value="InterPro"/>
</dbReference>
<evidence type="ECO:0000256" key="7">
    <source>
        <dbReference type="ARBA" id="ARBA00022779"/>
    </source>
</evidence>
<evidence type="ECO:0000256" key="5">
    <source>
        <dbReference type="ARBA" id="ARBA00022500"/>
    </source>
</evidence>
<proteinExistence type="inferred from homology"/>
<dbReference type="AlphaFoldDB" id="A0A7M3MEC2"/>
<dbReference type="EMBL" id="QMIE01000010">
    <property type="protein sequence ID" value="TVM16704.1"/>
    <property type="molecule type" value="Genomic_DNA"/>
</dbReference>
<comment type="function">
    <text evidence="1 10">Controls the rotational direction of flagella during chemotaxis.</text>
</comment>
<keyword evidence="12" id="KW-0282">Flagellum</keyword>
<keyword evidence="12" id="KW-0966">Cell projection</keyword>
<keyword evidence="6 10" id="KW-0812">Transmembrane</keyword>
<evidence type="ECO:0000256" key="3">
    <source>
        <dbReference type="ARBA" id="ARBA00008281"/>
    </source>
</evidence>
<dbReference type="Proteomes" id="UP000448292">
    <property type="component" value="Unassembled WGS sequence"/>
</dbReference>
<evidence type="ECO:0000313" key="12">
    <source>
        <dbReference type="EMBL" id="TVM16704.1"/>
    </source>
</evidence>
<dbReference type="GO" id="GO:0005886">
    <property type="term" value="C:plasma membrane"/>
    <property type="evidence" value="ECO:0007669"/>
    <property type="project" value="UniProtKB-SubCell"/>
</dbReference>
<keyword evidence="4 10" id="KW-1003">Cell membrane</keyword>
<sequence length="164" mass="17950">MESGDATPKKKSPLKWILLVVLLLVLGGGGYFAYTKFFAGPKDDAAQDGAADGQGQQERRSASGDSQVVSLDPFLVNLADPLGRRYLKLSLDVEVASKDVVSALRSNEPKVRDALIMLLSSKTFSELSSMESKILLKNEIVERLNLVLGDSRVQQVYFTEMVIQ</sequence>
<accession>A0A7M3MEC2</accession>
<dbReference type="PANTHER" id="PTHR35091">
    <property type="entry name" value="FLAGELLAR PROTEIN FLIL"/>
    <property type="match status" value="1"/>
</dbReference>
<dbReference type="PANTHER" id="PTHR35091:SF2">
    <property type="entry name" value="FLAGELLAR PROTEIN FLIL"/>
    <property type="match status" value="1"/>
</dbReference>